<feature type="transmembrane region" description="Helical" evidence="3">
    <location>
        <begin position="1553"/>
        <end position="1579"/>
    </location>
</feature>
<dbReference type="PANTHER" id="PTHR23159">
    <property type="entry name" value="CENTROSOMAL PROTEIN 2"/>
    <property type="match status" value="1"/>
</dbReference>
<keyword evidence="1" id="KW-0175">Coiled coil</keyword>
<feature type="compositionally biased region" description="Polar residues" evidence="2">
    <location>
        <begin position="1350"/>
        <end position="1368"/>
    </location>
</feature>
<reference evidence="4 5" key="1">
    <citation type="journal article" date="2016" name="BMC Genomics">
        <title>Comparative genomics reveals Cyclospora cayetanensis possesses coccidia-like metabolism and invasion components but unique surface antigens.</title>
        <authorList>
            <person name="Liu S."/>
            <person name="Wang L."/>
            <person name="Zheng H."/>
            <person name="Xu Z."/>
            <person name="Roellig D.M."/>
            <person name="Li N."/>
            <person name="Frace M.A."/>
            <person name="Tang K."/>
            <person name="Arrowood M.J."/>
            <person name="Moss D.M."/>
            <person name="Zhang L."/>
            <person name="Feng Y."/>
            <person name="Xiao L."/>
        </authorList>
    </citation>
    <scope>NUCLEOTIDE SEQUENCE [LARGE SCALE GENOMIC DNA]</scope>
    <source>
        <strain evidence="4 5">CHN_HEN01</strain>
    </source>
</reference>
<comment type="caution">
    <text evidence="4">The sequence shown here is derived from an EMBL/GenBank/DDBJ whole genome shotgun (WGS) entry which is preliminary data.</text>
</comment>
<dbReference type="Proteomes" id="UP000095192">
    <property type="component" value="Unassembled WGS sequence"/>
</dbReference>
<dbReference type="EMBL" id="JROU02000054">
    <property type="protein sequence ID" value="OEH80517.1"/>
    <property type="molecule type" value="Genomic_DNA"/>
</dbReference>
<sequence>MCCPPSPRLTELLLPPELLQSLVHLLQQETRQQRLVLQQLQQQLGAGSNSFFGLAGAAAVALSAGSKEGLLQREWFVSRWMPTECCVAAAAATAESMQSSKAPWWASFVGDVAAQVLLWCSTACSLSPSVAGGVQGPSFLRQLQHAQQQQHEDTAAPGQKKPAEEAAAGESVTAPAGAAQAAGYEQLQLCCGALPVLQQLQHATERLPGPYAYLCLLAQRQQLCLRWLLFAAAAAPLPTAAALYPWCCSTRTWSEATLQLMRALQQPHKKPKRILLGGSTCSLPLPPDAFVRDAVLLPTLQFVSLFYPGGVSRETDRAGSCGEKSKTAAQEGKDAGGLSAAAGVSNTAAAIAAAGGGVASLLPVAIPLLQQLQQGCNNNSSWVASFVDFLSLLLQHWAPSATPLFVASVSAAFAAIALLQLLLQPSQLFLGNAKAASGNVQPPRASSAGAAATWEKATLPDTAGEPGAAPTSAAHAAQALLNWGVSLSVYCSSHLLNWVILERGGYAVRVGLCSKSNRTGPFRVYIHPDKCSTMHGATQLPLSPLLTGALLQSQMLVLMVLQHPERYGYSLPGKLGTLSSAINSLASAAAGGPPSVQQVQQEPSMVTGLKELQHNFHLPQDQPQPEFVAQSAAWRRLLQRQTCNLLGPSANPYTVRCCLIESSLHGSTEETERRTATAAAATASCISIGVQLQLPPVSSRVAAELAAATAATAAALAAADDISPHTGGDVSAGRRELTRRLEVCSAAELLLRLTAEHHRQQAGSLTVAAATAATLSALLVVTPGGTSQAAAEPRGGLVKRRRIYCNSNHSSSKTHAATTHVDGNASPLPLRTEALCSGMVLLLLHWWPFSSGRGCSSQKHSETSVAAALPTATDTALPEGCWAASGATNACTQHRGSRGADGDSSECQECSGSTAASKSNTYSEGSLHASSRFFDATFGLWLAYANAAAGNPLTGCGSQERQRKQQHQQQDQLEALLERDVALARPFILANAVADLRGSWLPAAVPSTFGRWMPLIDEHEDLLCSPLGDPGVFVAKGAQSRGTSSHASHRSSDNCRLSCLPSATLALEDGGLGGSFGAPPCCSTCSGGESDRQWLLRMWKAIQQGFSPLAFPSGSSSESVEAPLVLLHPLQLPLDAPATCCTGVGVGSAPSAALLRALEEVKDSAIRMLLQLPAAEARVTTALFQQQKPAGKHQQHVLQWAVQNPGAVLHVCNEVLGDLQRAAPERWQQVSAGAVALHVPLHSLLPVLLHGGPHPLLVGPLLWFVLLLGLLAAAGSSSDLLLIPPRNNTGSSNASSSSEASDCPCGAAGSPVDSLADIAWSLLLIWFERTPWLLLHAFRCLKRLPRSSGHKQQQQPQVFSAGKENSGSPLPWPTLRTSFGSFCSRRSVLGRMMRLPSIFALRAPLGAGGYLARMESPEMRISINRKIAQLTRVIQRLSTTQEDHELHLQRLTDAYEQEIEEIILEANAKLSACGRAAREAHISKVTDAEVTELKQKLLAASAAAACELTKYKAALDAETLKKQEQWDKQLSKVQSKASALFVEHLPPKGRQSLLPLTALLLVAVVPSLMAALFSLLAFLHPFDFLCSFLASGEWRCWQSSLATASDALRKASEEFEASHEVVWNRILVDSTELYADPYEQHCGQQLDEGISYRRREAHKLPQRTSGQQHQKLEAELQRVQRLRHEEQQGHEKAVTLLERELTEVRGKAKRAEEASLRVEEEFSRMQSLLAQQLAEREALERELQSLRKHVKELQETLEIAKEQEVAVDLLSERELRVAAARSYDQMISAMEQDGLEKEAKLQQLVERCKELEGLLEETALQSTERLKEKGDACQQQLERQKQELHDAYLANRRLHEKAT</sequence>
<evidence type="ECO:0000313" key="5">
    <source>
        <dbReference type="Proteomes" id="UP000095192"/>
    </source>
</evidence>
<accession>A0A1D3DAL9</accession>
<dbReference type="VEuPathDB" id="ToxoDB:LOC113147138"/>
<proteinExistence type="predicted"/>
<feature type="region of interest" description="Disordered" evidence="2">
    <location>
        <begin position="143"/>
        <end position="172"/>
    </location>
</feature>
<feature type="transmembrane region" description="Helical" evidence="3">
    <location>
        <begin position="1261"/>
        <end position="1283"/>
    </location>
</feature>
<dbReference type="InParanoid" id="A0A1D3DAL9"/>
<feature type="coiled-coil region" evidence="1">
    <location>
        <begin position="1801"/>
        <end position="1857"/>
    </location>
</feature>
<protein>
    <submittedName>
        <fullName evidence="4">Uncharacterized protein</fullName>
    </submittedName>
</protein>
<keyword evidence="3" id="KW-0812">Transmembrane</keyword>
<dbReference type="PANTHER" id="PTHR23159:SF31">
    <property type="entry name" value="CENTROSOME-ASSOCIATED PROTEIN CEP250 ISOFORM X1"/>
    <property type="match status" value="1"/>
</dbReference>
<organism evidence="4 5">
    <name type="scientific">Cyclospora cayetanensis</name>
    <dbReference type="NCBI Taxonomy" id="88456"/>
    <lineage>
        <taxon>Eukaryota</taxon>
        <taxon>Sar</taxon>
        <taxon>Alveolata</taxon>
        <taxon>Apicomplexa</taxon>
        <taxon>Conoidasida</taxon>
        <taxon>Coccidia</taxon>
        <taxon>Eucoccidiorida</taxon>
        <taxon>Eimeriorina</taxon>
        <taxon>Eimeriidae</taxon>
        <taxon>Cyclospora</taxon>
    </lineage>
</organism>
<name>A0A1D3DAL9_9EIME</name>
<gene>
    <name evidence="4" type="ORF">cyc_06355</name>
</gene>
<dbReference type="VEuPathDB" id="ToxoDB:cyc_06355"/>
<keyword evidence="3" id="KW-1133">Transmembrane helix</keyword>
<keyword evidence="5" id="KW-1185">Reference proteome</keyword>
<dbReference type="VEuPathDB" id="ToxoDB:LOC34622535"/>
<evidence type="ECO:0000313" key="4">
    <source>
        <dbReference type="EMBL" id="OEH80517.1"/>
    </source>
</evidence>
<feature type="coiled-coil region" evidence="1">
    <location>
        <begin position="1669"/>
        <end position="1763"/>
    </location>
</feature>
<evidence type="ECO:0000256" key="3">
    <source>
        <dbReference type="SAM" id="Phobius"/>
    </source>
</evidence>
<evidence type="ECO:0000256" key="1">
    <source>
        <dbReference type="SAM" id="Coils"/>
    </source>
</evidence>
<keyword evidence="3" id="KW-0472">Membrane</keyword>
<feature type="region of interest" description="Disordered" evidence="2">
    <location>
        <begin position="1349"/>
        <end position="1370"/>
    </location>
</feature>
<evidence type="ECO:0000256" key="2">
    <source>
        <dbReference type="SAM" id="MobiDB-lite"/>
    </source>
</evidence>